<dbReference type="Proteomes" id="UP000177625">
    <property type="component" value="Unassembled WGS sequence"/>
</dbReference>
<dbReference type="EMBL" id="FJVC01000339">
    <property type="protein sequence ID" value="CZT48514.1"/>
    <property type="molecule type" value="Genomic_DNA"/>
</dbReference>
<gene>
    <name evidence="2" type="ORF">RSE6_09221</name>
</gene>
<accession>A0A1E1MHF0</accession>
<feature type="domain" description="2EXR" evidence="1">
    <location>
        <begin position="35"/>
        <end position="143"/>
    </location>
</feature>
<protein>
    <recommendedName>
        <fullName evidence="1">2EXR domain-containing protein</fullName>
    </recommendedName>
</protein>
<proteinExistence type="predicted"/>
<name>A0A1E1MHF0_RHYSE</name>
<evidence type="ECO:0000313" key="2">
    <source>
        <dbReference type="EMBL" id="CZT48514.1"/>
    </source>
</evidence>
<reference evidence="3" key="1">
    <citation type="submission" date="2016-03" db="EMBL/GenBank/DDBJ databases">
        <authorList>
            <person name="Guldener U."/>
        </authorList>
    </citation>
    <scope>NUCLEOTIDE SEQUENCE [LARGE SCALE GENOMIC DNA]</scope>
</reference>
<keyword evidence="3" id="KW-1185">Reference proteome</keyword>
<dbReference type="AlphaFoldDB" id="A0A1E1MHF0"/>
<organism evidence="2 3">
    <name type="scientific">Rhynchosporium secalis</name>
    <name type="common">Barley scald fungus</name>
    <dbReference type="NCBI Taxonomy" id="38038"/>
    <lineage>
        <taxon>Eukaryota</taxon>
        <taxon>Fungi</taxon>
        <taxon>Dikarya</taxon>
        <taxon>Ascomycota</taxon>
        <taxon>Pezizomycotina</taxon>
        <taxon>Leotiomycetes</taxon>
        <taxon>Helotiales</taxon>
        <taxon>Ploettnerulaceae</taxon>
        <taxon>Rhynchosporium</taxon>
    </lineage>
</organism>
<evidence type="ECO:0000313" key="3">
    <source>
        <dbReference type="Proteomes" id="UP000177625"/>
    </source>
</evidence>
<evidence type="ECO:0000259" key="1">
    <source>
        <dbReference type="Pfam" id="PF20150"/>
    </source>
</evidence>
<dbReference type="InterPro" id="IPR045518">
    <property type="entry name" value="2EXR"/>
</dbReference>
<dbReference type="Pfam" id="PF20150">
    <property type="entry name" value="2EXR"/>
    <property type="match status" value="1"/>
</dbReference>
<sequence>MSSDSSIPPLSRLRVLLRYLPQLNVKSAPSALEKFTLFPKLPFELCRSSIAFAAHEPRKVMMNFIPDANLHPDILNFYPSKATLLRQKIQNITPAIIHVSYEFRAEGLRYYTLCEFDAGSLEGTGSSVKAEINRHIYVIYEVDHFHFALKDWWSLGYVESSKITADLAEVPSKVKYLDWEYN</sequence>